<dbReference type="PROSITE" id="PS00098">
    <property type="entry name" value="THIOLASE_1"/>
    <property type="match status" value="1"/>
</dbReference>
<dbReference type="InterPro" id="IPR020615">
    <property type="entry name" value="Thiolase_acyl_enz_int_AS"/>
</dbReference>
<keyword evidence="2 6" id="KW-0808">Transferase</keyword>
<dbReference type="NCBIfam" id="TIGR01930">
    <property type="entry name" value="AcCoA-C-Actrans"/>
    <property type="match status" value="1"/>
</dbReference>
<feature type="domain" description="Thiolase C-terminal" evidence="8">
    <location>
        <begin position="272"/>
        <end position="394"/>
    </location>
</feature>
<dbReference type="PROSITE" id="PS00099">
    <property type="entry name" value="THIOLASE_3"/>
    <property type="match status" value="1"/>
</dbReference>
<dbReference type="InterPro" id="IPR002155">
    <property type="entry name" value="Thiolase"/>
</dbReference>
<dbReference type="GO" id="GO:0003985">
    <property type="term" value="F:acetyl-CoA C-acetyltransferase activity"/>
    <property type="evidence" value="ECO:0007669"/>
    <property type="project" value="UniProtKB-EC"/>
</dbReference>
<name>A0A2T8HLM6_9SPHI</name>
<dbReference type="InterPro" id="IPR020610">
    <property type="entry name" value="Thiolase_AS"/>
</dbReference>
<feature type="active site" description="Acyl-thioester intermediate" evidence="5">
    <location>
        <position position="92"/>
    </location>
</feature>
<dbReference type="RefSeq" id="WP_116774088.1">
    <property type="nucleotide sequence ID" value="NZ_QDKG01000001.1"/>
</dbReference>
<gene>
    <name evidence="9" type="ORF">DC487_00945</name>
</gene>
<reference evidence="9 10" key="1">
    <citation type="submission" date="2018-04" db="EMBL/GenBank/DDBJ databases">
        <title>Sphingobacterium cortibacter sp. nov.</title>
        <authorList>
            <person name="Li Y."/>
        </authorList>
    </citation>
    <scope>NUCLEOTIDE SEQUENCE [LARGE SCALE GENOMIC DNA]</scope>
    <source>
        <strain evidence="9 10">2c-3</strain>
    </source>
</reference>
<dbReference type="GO" id="GO:0006696">
    <property type="term" value="P:ergosterol biosynthetic process"/>
    <property type="evidence" value="ECO:0007669"/>
    <property type="project" value="TreeGrafter"/>
</dbReference>
<dbReference type="InterPro" id="IPR020613">
    <property type="entry name" value="Thiolase_CS"/>
</dbReference>
<feature type="domain" description="Thiolase N-terminal" evidence="7">
    <location>
        <begin position="8"/>
        <end position="265"/>
    </location>
</feature>
<evidence type="ECO:0000256" key="3">
    <source>
        <dbReference type="ARBA" id="ARBA00023315"/>
    </source>
</evidence>
<evidence type="ECO:0000259" key="7">
    <source>
        <dbReference type="Pfam" id="PF00108"/>
    </source>
</evidence>
<dbReference type="FunFam" id="3.40.47.10:FF:000007">
    <property type="entry name" value="acetyl-CoA acetyltransferase, mitochondrial"/>
    <property type="match status" value="1"/>
</dbReference>
<dbReference type="Pfam" id="PF02803">
    <property type="entry name" value="Thiolase_C"/>
    <property type="match status" value="1"/>
</dbReference>
<comment type="caution">
    <text evidence="9">The sequence shown here is derived from an EMBL/GenBank/DDBJ whole genome shotgun (WGS) entry which is preliminary data.</text>
</comment>
<dbReference type="InterPro" id="IPR020617">
    <property type="entry name" value="Thiolase_C"/>
</dbReference>
<dbReference type="PANTHER" id="PTHR18919:SF165">
    <property type="entry name" value="ACETYL-COA ACETYLTRANSFERASE"/>
    <property type="match status" value="1"/>
</dbReference>
<dbReference type="PANTHER" id="PTHR18919">
    <property type="entry name" value="ACETYL-COA C-ACYLTRANSFERASE"/>
    <property type="match status" value="1"/>
</dbReference>
<dbReference type="OrthoDB" id="9764892at2"/>
<feature type="active site" description="Proton acceptor" evidence="5">
    <location>
        <position position="351"/>
    </location>
</feature>
<dbReference type="GO" id="GO:0006635">
    <property type="term" value="P:fatty acid beta-oxidation"/>
    <property type="evidence" value="ECO:0007669"/>
    <property type="project" value="TreeGrafter"/>
</dbReference>
<evidence type="ECO:0000256" key="1">
    <source>
        <dbReference type="ARBA" id="ARBA00010982"/>
    </source>
</evidence>
<dbReference type="SUPFAM" id="SSF53901">
    <property type="entry name" value="Thiolase-like"/>
    <property type="match status" value="2"/>
</dbReference>
<dbReference type="EC" id="2.3.1.9" evidence="9"/>
<keyword evidence="3 6" id="KW-0012">Acyltransferase</keyword>
<keyword evidence="10" id="KW-1185">Reference proteome</keyword>
<proteinExistence type="inferred from homology"/>
<dbReference type="InterPro" id="IPR020616">
    <property type="entry name" value="Thiolase_N"/>
</dbReference>
<accession>A0A2T8HLM6</accession>
<comment type="pathway">
    <text evidence="4">Metabolic intermediate biosynthesis; (R)-mevalonate biosynthesis; (R)-mevalonate from acetyl-CoA: step 1/3.</text>
</comment>
<dbReference type="Pfam" id="PF00108">
    <property type="entry name" value="Thiolase_N"/>
    <property type="match status" value="1"/>
</dbReference>
<dbReference type="EMBL" id="QDKG01000001">
    <property type="protein sequence ID" value="PVH26222.1"/>
    <property type="molecule type" value="Genomic_DNA"/>
</dbReference>
<dbReference type="Gene3D" id="3.40.47.10">
    <property type="match status" value="1"/>
</dbReference>
<evidence type="ECO:0000256" key="4">
    <source>
        <dbReference type="ARBA" id="ARBA00037924"/>
    </source>
</evidence>
<evidence type="ECO:0000256" key="2">
    <source>
        <dbReference type="ARBA" id="ARBA00022679"/>
    </source>
</evidence>
<comment type="similarity">
    <text evidence="1 6">Belongs to the thiolase-like superfamily. Thiolase family.</text>
</comment>
<protein>
    <submittedName>
        <fullName evidence="9">Acetyl-CoA C-acetyltransferase</fullName>
        <ecNumber evidence="9">2.3.1.9</ecNumber>
    </submittedName>
</protein>
<evidence type="ECO:0000313" key="10">
    <source>
        <dbReference type="Proteomes" id="UP000245627"/>
    </source>
</evidence>
<dbReference type="AlphaFoldDB" id="A0A2T8HLM6"/>
<sequence length="396" mass="41529">MQNTTKKVFIVAAKRTPIGGFGGGLASIVATELGAKAIDAALQQSGVAADQVDEILMGNVLSANIGQAPARQASRKAGLPDNIPATTINKVCASGMKAVSIGVQQILLGDADIVVAGGMESMSQVPFYDASARWGAKYGHQQLIDGLQRDGLTDVYSEKAMGNCGESCAAKYEFTREQQDEYAISSYERSKQAWDSGKFAAEVVEVTVAGRKGDTVVTEDEEFRQVNIAKIPQLRPSFSKEGTITAANASTLSDGAAALILASEEKVKELGLKPIAEVIAYADAEQDPEWFTTTPSIATEKVLKKAGLTKEDIDYFEFNEAFSVVALANAKILGLATEKINVYGGAVALGHPLGCSGARILVTLSSVLKQEGGTYGLAAICNGGGGASAMIIKKYE</sequence>
<dbReference type="PROSITE" id="PS00737">
    <property type="entry name" value="THIOLASE_2"/>
    <property type="match status" value="1"/>
</dbReference>
<evidence type="ECO:0000313" key="9">
    <source>
        <dbReference type="EMBL" id="PVH26222.1"/>
    </source>
</evidence>
<feature type="active site" description="Proton acceptor" evidence="5">
    <location>
        <position position="381"/>
    </location>
</feature>
<dbReference type="PIRSF" id="PIRSF000429">
    <property type="entry name" value="Ac-CoA_Ac_transf"/>
    <property type="match status" value="1"/>
</dbReference>
<evidence type="ECO:0000256" key="5">
    <source>
        <dbReference type="PIRSR" id="PIRSR000429-1"/>
    </source>
</evidence>
<dbReference type="InterPro" id="IPR016039">
    <property type="entry name" value="Thiolase-like"/>
</dbReference>
<dbReference type="Proteomes" id="UP000245627">
    <property type="component" value="Unassembled WGS sequence"/>
</dbReference>
<evidence type="ECO:0000259" key="8">
    <source>
        <dbReference type="Pfam" id="PF02803"/>
    </source>
</evidence>
<organism evidence="9 10">
    <name type="scientific">Sphingobacterium corticibacter</name>
    <dbReference type="NCBI Taxonomy" id="2171749"/>
    <lineage>
        <taxon>Bacteria</taxon>
        <taxon>Pseudomonadati</taxon>
        <taxon>Bacteroidota</taxon>
        <taxon>Sphingobacteriia</taxon>
        <taxon>Sphingobacteriales</taxon>
        <taxon>Sphingobacteriaceae</taxon>
        <taxon>Sphingobacterium</taxon>
    </lineage>
</organism>
<evidence type="ECO:0000256" key="6">
    <source>
        <dbReference type="RuleBase" id="RU003557"/>
    </source>
</evidence>
<dbReference type="CDD" id="cd00751">
    <property type="entry name" value="thiolase"/>
    <property type="match status" value="1"/>
</dbReference>